<feature type="compositionally biased region" description="Basic and acidic residues" evidence="1">
    <location>
        <begin position="827"/>
        <end position="840"/>
    </location>
</feature>
<evidence type="ECO:0000313" key="3">
    <source>
        <dbReference type="Proteomes" id="UP000631791"/>
    </source>
</evidence>
<feature type="region of interest" description="Disordered" evidence="1">
    <location>
        <begin position="792"/>
        <end position="863"/>
    </location>
</feature>
<reference evidence="2 3" key="1">
    <citation type="submission" date="2020-11" db="EMBL/GenBank/DDBJ databases">
        <title>Sequencing the genomes of 1000 actinobacteria strains.</title>
        <authorList>
            <person name="Klenk H.-P."/>
        </authorList>
    </citation>
    <scope>NUCLEOTIDE SEQUENCE [LARGE SCALE GENOMIC DNA]</scope>
    <source>
        <strain evidence="2 3">DSM 101695</strain>
    </source>
</reference>
<feature type="compositionally biased region" description="Basic and acidic residues" evidence="1">
    <location>
        <begin position="801"/>
        <end position="813"/>
    </location>
</feature>
<name>A0ABS0K9Z3_9ACTN</name>
<keyword evidence="3" id="KW-1185">Reference proteome</keyword>
<comment type="caution">
    <text evidence="2">The sequence shown here is derived from an EMBL/GenBank/DDBJ whole genome shotgun (WGS) entry which is preliminary data.</text>
</comment>
<proteinExistence type="predicted"/>
<protein>
    <submittedName>
        <fullName evidence="2">Uncharacterized protein</fullName>
    </submittedName>
</protein>
<accession>A0ABS0K9Z3</accession>
<organism evidence="2 3">
    <name type="scientific">Micromonospora vinacea</name>
    <dbReference type="NCBI Taxonomy" id="709878"/>
    <lineage>
        <taxon>Bacteria</taxon>
        <taxon>Bacillati</taxon>
        <taxon>Actinomycetota</taxon>
        <taxon>Actinomycetes</taxon>
        <taxon>Micromonosporales</taxon>
        <taxon>Micromonosporaceae</taxon>
        <taxon>Micromonospora</taxon>
    </lineage>
</organism>
<gene>
    <name evidence="2" type="ORF">IW249_005332</name>
</gene>
<sequence>MQLATILRDRAAGVKLDPEERQALKVLADDPIFSVALRYAELLDEGEAMVARHSGRPATHHVKALARQRIDAVRRLESHYRQRLTHARGTSSVSDRLSVLVVREIAGREYDRALASVLRQRGLRSEAISLPTVRLWSWLNNAAGARTPGDEAVPPGVRRLLRMHDTAFVQAVMADAKSSHPEAAFEHPAVVERWASCTSEVESRLRSAREQCDRTLRGKVPKGQRAKEIGRLRGAAGAYAMASARNLMADFALKALRLQVLQQYGQQRFQQFRVALLKEATEMVFRTEPALAAEVARASADHRRTCPRWSPSNPCLTCAPGVAAVVRERLSSRAGASAGKAQTATSTPSEVEAGDITGSACSGGPKSFACSDLRGQLSANLGRMVGVTELRHDNGTGRFGHGWVTEHGEWGTGGGDAANVHDAWLQAVCRTALELGGGVSRVYVLCRDQRAASVVNHVVKVKFVAEALGFPVTEQTRKLLTRLIESRGKVSASANCCQERHRGAEAAGRLADLAIRARQPGGTEAIKAAGDKVAEEFRRLSETTSVQSPEESGRALWVPGGSNAGELHWRGALLRVHLADGWTELPDGLKATVEDRQRLRLVVDHPRRGSPALQAESEVLLRRTGRRWELHGVSWPRGMLPGTLVTYRWRASERLIRASSELLPQPERIDELTYRHRYDIRVVTRENAPGAEQGGQGHDLSDAAWVMRTLRILGHLSADGSAILAEEALVRNCLELGLPQKRVTRVHSAVERLLKEQRIGRVWGSLDGSGQPSYPPQRGETRVRLLRYAPRLERLASPSPRRPEAQPPGREEVVNGFVRRLPAGRQASDEQKELHHEAVRAKRMVNRPLPDGYTFVRPHHRKR</sequence>
<evidence type="ECO:0000256" key="1">
    <source>
        <dbReference type="SAM" id="MobiDB-lite"/>
    </source>
</evidence>
<feature type="compositionally biased region" description="Polar residues" evidence="1">
    <location>
        <begin position="340"/>
        <end position="349"/>
    </location>
</feature>
<dbReference type="EMBL" id="JADOTY010000001">
    <property type="protein sequence ID" value="MBG6104918.1"/>
    <property type="molecule type" value="Genomic_DNA"/>
</dbReference>
<feature type="region of interest" description="Disordered" evidence="1">
    <location>
        <begin position="335"/>
        <end position="357"/>
    </location>
</feature>
<evidence type="ECO:0000313" key="2">
    <source>
        <dbReference type="EMBL" id="MBG6104918.1"/>
    </source>
</evidence>
<dbReference type="RefSeq" id="WP_196923285.1">
    <property type="nucleotide sequence ID" value="NZ_JADOTY010000001.1"/>
</dbReference>
<dbReference type="Proteomes" id="UP000631791">
    <property type="component" value="Unassembled WGS sequence"/>
</dbReference>